<dbReference type="EMBL" id="BSND01000005">
    <property type="protein sequence ID" value="GLQ00298.1"/>
    <property type="molecule type" value="Genomic_DNA"/>
</dbReference>
<dbReference type="Pfam" id="PF13847">
    <property type="entry name" value="Methyltransf_31"/>
    <property type="match status" value="1"/>
</dbReference>
<evidence type="ECO:0000256" key="1">
    <source>
        <dbReference type="ARBA" id="ARBA00022603"/>
    </source>
</evidence>
<keyword evidence="5" id="KW-1185">Reference proteome</keyword>
<accession>A0ABQ5TXH2</accession>
<evidence type="ECO:0000313" key="5">
    <source>
        <dbReference type="Proteomes" id="UP001161423"/>
    </source>
</evidence>
<reference evidence="4" key="1">
    <citation type="journal article" date="2014" name="Int. J. Syst. Evol. Microbiol.">
        <title>Complete genome of a new Firmicutes species belonging to the dominant human colonic microbiota ('Ruminococcus bicirculans') reveals two chromosomes and a selective capacity to utilize plant glucans.</title>
        <authorList>
            <consortium name="NISC Comparative Sequencing Program"/>
            <person name="Wegmann U."/>
            <person name="Louis P."/>
            <person name="Goesmann A."/>
            <person name="Henrissat B."/>
            <person name="Duncan S.H."/>
            <person name="Flint H.J."/>
        </authorList>
    </citation>
    <scope>NUCLEOTIDE SEQUENCE</scope>
    <source>
        <strain evidence="4">NBRC 102424</strain>
    </source>
</reference>
<dbReference type="CDD" id="cd02440">
    <property type="entry name" value="AdoMet_MTases"/>
    <property type="match status" value="1"/>
</dbReference>
<dbReference type="GO" id="GO:0008168">
    <property type="term" value="F:methyltransferase activity"/>
    <property type="evidence" value="ECO:0007669"/>
    <property type="project" value="UniProtKB-KW"/>
</dbReference>
<keyword evidence="1 4" id="KW-0489">Methyltransferase</keyword>
<organism evidence="4 5">
    <name type="scientific">Methylophaga thalassica</name>
    <dbReference type="NCBI Taxonomy" id="40223"/>
    <lineage>
        <taxon>Bacteria</taxon>
        <taxon>Pseudomonadati</taxon>
        <taxon>Pseudomonadota</taxon>
        <taxon>Gammaproteobacteria</taxon>
        <taxon>Thiotrichales</taxon>
        <taxon>Piscirickettsiaceae</taxon>
        <taxon>Methylophaga</taxon>
    </lineage>
</organism>
<dbReference type="InterPro" id="IPR025714">
    <property type="entry name" value="Methyltranfer_dom"/>
</dbReference>
<dbReference type="GO" id="GO:0032259">
    <property type="term" value="P:methylation"/>
    <property type="evidence" value="ECO:0007669"/>
    <property type="project" value="UniProtKB-KW"/>
</dbReference>
<gene>
    <name evidence="4" type="ORF">GCM10007891_21510</name>
</gene>
<reference evidence="4" key="2">
    <citation type="submission" date="2023-01" db="EMBL/GenBank/DDBJ databases">
        <title>Draft genome sequence of Methylophaga thalassica strain NBRC 102424.</title>
        <authorList>
            <person name="Sun Q."/>
            <person name="Mori K."/>
        </authorList>
    </citation>
    <scope>NUCLEOTIDE SEQUENCE</scope>
    <source>
        <strain evidence="4">NBRC 102424</strain>
    </source>
</reference>
<dbReference type="PANTHER" id="PTHR44942:SF4">
    <property type="entry name" value="METHYLTRANSFERASE TYPE 11 DOMAIN-CONTAINING PROTEIN"/>
    <property type="match status" value="1"/>
</dbReference>
<dbReference type="SUPFAM" id="SSF53335">
    <property type="entry name" value="S-adenosyl-L-methionine-dependent methyltransferases"/>
    <property type="match status" value="1"/>
</dbReference>
<protein>
    <submittedName>
        <fullName evidence="4">Methyltransferase</fullName>
    </submittedName>
</protein>
<dbReference type="InterPro" id="IPR029063">
    <property type="entry name" value="SAM-dependent_MTases_sf"/>
</dbReference>
<sequence>MTTHYQSVGKQFDPQANEYLTSPVHSQGPDLSFAKLLIEHHRTDIKSAVDIGCGAGHLSYMLAPLVDNVTATDSSSAMLKIVKEQAHSKQFINLEAKQCRAEELAHHFSDIDLVCSRYSAHHWSDFNSAIEHIGNIVRKGGYLLIIDIEGDINKIVDTHLQTIEYLRDPSHVRNRDHTEWREVIENAGFTIEKYKSWSTRLQFDSWVSRMNTPADKVGILKQLQLDANQEVKRALSIEKDASFTLQTGLYWAKNNKPSTNGYK</sequence>
<evidence type="ECO:0000313" key="4">
    <source>
        <dbReference type="EMBL" id="GLQ00298.1"/>
    </source>
</evidence>
<evidence type="ECO:0000256" key="2">
    <source>
        <dbReference type="ARBA" id="ARBA00022679"/>
    </source>
</evidence>
<keyword evidence="2" id="KW-0808">Transferase</keyword>
<dbReference type="PANTHER" id="PTHR44942">
    <property type="entry name" value="METHYLTRANSF_11 DOMAIN-CONTAINING PROTEIN"/>
    <property type="match status" value="1"/>
</dbReference>
<dbReference type="Gene3D" id="3.40.50.150">
    <property type="entry name" value="Vaccinia Virus protein VP39"/>
    <property type="match status" value="1"/>
</dbReference>
<proteinExistence type="predicted"/>
<name>A0ABQ5TXH2_9GAMM</name>
<evidence type="ECO:0000259" key="3">
    <source>
        <dbReference type="Pfam" id="PF13847"/>
    </source>
</evidence>
<dbReference type="InterPro" id="IPR051052">
    <property type="entry name" value="Diverse_substrate_MTase"/>
</dbReference>
<feature type="domain" description="Methyltransferase" evidence="3">
    <location>
        <begin position="47"/>
        <end position="153"/>
    </location>
</feature>
<dbReference type="RefSeq" id="WP_284723316.1">
    <property type="nucleotide sequence ID" value="NZ_BSND01000005.1"/>
</dbReference>
<dbReference type="Proteomes" id="UP001161423">
    <property type="component" value="Unassembled WGS sequence"/>
</dbReference>
<comment type="caution">
    <text evidence="4">The sequence shown here is derived from an EMBL/GenBank/DDBJ whole genome shotgun (WGS) entry which is preliminary data.</text>
</comment>